<feature type="region of interest" description="Disordered" evidence="1">
    <location>
        <begin position="113"/>
        <end position="133"/>
    </location>
</feature>
<sequence>MAKKNNIARNIAIGVAAGVAVSMLKKENREKVKNTAEKAKSKMIEIGENAKIKEKMQTVTEKGRELADFNVVKAKVAEIKKLTPAVVGTLKETKEMFSKKKAEPETIEIQAVSPKAEELKAEEEPVVAEDGGMKEARELFMKESNTEEKKTEAYIELKQDKEEKKSV</sequence>
<dbReference type="Proteomes" id="UP000221020">
    <property type="component" value="Unassembled WGS sequence"/>
</dbReference>
<dbReference type="Pfam" id="PF13294">
    <property type="entry name" value="DUF4075"/>
    <property type="match status" value="1"/>
</dbReference>
<dbReference type="AlphaFoldDB" id="A0AA91V9X2"/>
<evidence type="ECO:0008006" key="4">
    <source>
        <dbReference type="Google" id="ProtNLM"/>
    </source>
</evidence>
<name>A0AA91V9X2_9BACI</name>
<reference evidence="2 3" key="1">
    <citation type="submission" date="2017-09" db="EMBL/GenBank/DDBJ databases">
        <title>Large-scale bioinformatics analysis of Bacillus genomes uncovers conserved roles of natural products in bacterial physiology.</title>
        <authorList>
            <consortium name="Agbiome Team Llc"/>
            <person name="Bleich R.M."/>
            <person name="Grubbs K.J."/>
            <person name="Santa Maria K.C."/>
            <person name="Allen S.E."/>
            <person name="Farag S."/>
            <person name="Shank E.A."/>
            <person name="Bowers A."/>
        </authorList>
    </citation>
    <scope>NUCLEOTIDE SEQUENCE [LARGE SCALE GENOMIC DNA]</scope>
    <source>
        <strain evidence="2 3">AFS092012</strain>
    </source>
</reference>
<dbReference type="RefSeq" id="WP_097898722.1">
    <property type="nucleotide sequence ID" value="NZ_NVOR01000105.1"/>
</dbReference>
<evidence type="ECO:0000256" key="1">
    <source>
        <dbReference type="SAM" id="MobiDB-lite"/>
    </source>
</evidence>
<dbReference type="InterPro" id="IPR025276">
    <property type="entry name" value="DUF4075"/>
</dbReference>
<comment type="caution">
    <text evidence="2">The sequence shown here is derived from an EMBL/GenBank/DDBJ whole genome shotgun (WGS) entry which is preliminary data.</text>
</comment>
<accession>A0AA91V9X2</accession>
<evidence type="ECO:0000313" key="3">
    <source>
        <dbReference type="Proteomes" id="UP000221020"/>
    </source>
</evidence>
<protein>
    <recommendedName>
        <fullName evidence="4">DUF4075 domain-containing protein</fullName>
    </recommendedName>
</protein>
<proteinExistence type="predicted"/>
<organism evidence="2 3">
    <name type="scientific">Bacillus pseudomycoides</name>
    <dbReference type="NCBI Taxonomy" id="64104"/>
    <lineage>
        <taxon>Bacteria</taxon>
        <taxon>Bacillati</taxon>
        <taxon>Bacillota</taxon>
        <taxon>Bacilli</taxon>
        <taxon>Bacillales</taxon>
        <taxon>Bacillaceae</taxon>
        <taxon>Bacillus</taxon>
        <taxon>Bacillus cereus group</taxon>
    </lineage>
</organism>
<evidence type="ECO:0000313" key="2">
    <source>
        <dbReference type="EMBL" id="PED80615.1"/>
    </source>
</evidence>
<dbReference type="EMBL" id="NVOR01000105">
    <property type="protein sequence ID" value="PED80615.1"/>
    <property type="molecule type" value="Genomic_DNA"/>
</dbReference>
<gene>
    <name evidence="2" type="ORF">CON65_21665</name>
</gene>